<keyword evidence="2" id="KW-0732">Signal</keyword>
<evidence type="ECO:0000313" key="4">
    <source>
        <dbReference type="EMBL" id="MBO0516260.1"/>
    </source>
</evidence>
<feature type="domain" description="DUF4232" evidence="3">
    <location>
        <begin position="96"/>
        <end position="224"/>
    </location>
</feature>
<comment type="caution">
    <text evidence="4">The sequence shown here is derived from an EMBL/GenBank/DDBJ whole genome shotgun (WGS) entry which is preliminary data.</text>
</comment>
<gene>
    <name evidence="4" type="ORF">J0695_31480</name>
</gene>
<evidence type="ECO:0000313" key="5">
    <source>
        <dbReference type="Proteomes" id="UP000664167"/>
    </source>
</evidence>
<feature type="signal peptide" evidence="2">
    <location>
        <begin position="1"/>
        <end position="21"/>
    </location>
</feature>
<evidence type="ECO:0000256" key="1">
    <source>
        <dbReference type="SAM" id="MobiDB-lite"/>
    </source>
</evidence>
<organism evidence="4 5">
    <name type="scientific">Streptomyces beijiangensis</name>
    <dbReference type="NCBI Taxonomy" id="163361"/>
    <lineage>
        <taxon>Bacteria</taxon>
        <taxon>Bacillati</taxon>
        <taxon>Actinomycetota</taxon>
        <taxon>Actinomycetes</taxon>
        <taxon>Kitasatosporales</taxon>
        <taxon>Streptomycetaceae</taxon>
        <taxon>Streptomyces</taxon>
    </lineage>
</organism>
<keyword evidence="5" id="KW-1185">Reference proteome</keyword>
<feature type="compositionally biased region" description="Low complexity" evidence="1">
    <location>
        <begin position="41"/>
        <end position="57"/>
    </location>
</feature>
<dbReference type="EMBL" id="JAFLRJ010000379">
    <property type="protein sequence ID" value="MBO0516260.1"/>
    <property type="molecule type" value="Genomic_DNA"/>
</dbReference>
<dbReference type="Proteomes" id="UP000664167">
    <property type="component" value="Unassembled WGS sequence"/>
</dbReference>
<evidence type="ECO:0000256" key="2">
    <source>
        <dbReference type="SAM" id="SignalP"/>
    </source>
</evidence>
<dbReference type="Pfam" id="PF14016">
    <property type="entry name" value="DUF4232"/>
    <property type="match status" value="1"/>
</dbReference>
<accession>A0A939JLC7</accession>
<protein>
    <submittedName>
        <fullName evidence="4">DUF4232 domain-containing protein</fullName>
    </submittedName>
</protein>
<feature type="compositionally biased region" description="Polar residues" evidence="1">
    <location>
        <begin position="27"/>
        <end position="40"/>
    </location>
</feature>
<dbReference type="RefSeq" id="WP_206967844.1">
    <property type="nucleotide sequence ID" value="NZ_BAAAJJ010000027.1"/>
</dbReference>
<reference evidence="4" key="1">
    <citation type="submission" date="2021-03" db="EMBL/GenBank/DDBJ databases">
        <title>Streptomyces poriferae sp. nov., a novel marine sponge-derived Actinobacteria species with anti-MRSA activity.</title>
        <authorList>
            <person name="Sandoval-Powers M."/>
            <person name="Kralova S."/>
            <person name="Nguyen G.-S."/>
            <person name="Fawwal D."/>
            <person name="Degnes K."/>
            <person name="Klinkenberg G."/>
            <person name="Sletta H."/>
            <person name="Wentzel A."/>
            <person name="Liles M.R."/>
        </authorList>
    </citation>
    <scope>NUCLEOTIDE SEQUENCE</scope>
    <source>
        <strain evidence="4">DSM 41794</strain>
    </source>
</reference>
<dbReference type="PROSITE" id="PS51257">
    <property type="entry name" value="PROKAR_LIPOPROTEIN"/>
    <property type="match status" value="1"/>
</dbReference>
<evidence type="ECO:0000259" key="3">
    <source>
        <dbReference type="Pfam" id="PF14016"/>
    </source>
</evidence>
<name>A0A939JLC7_9ACTN</name>
<dbReference type="InterPro" id="IPR025326">
    <property type="entry name" value="DUF4232"/>
</dbReference>
<dbReference type="AlphaFoldDB" id="A0A939JLC7"/>
<feature type="region of interest" description="Disordered" evidence="1">
    <location>
        <begin position="27"/>
        <end position="95"/>
    </location>
</feature>
<feature type="chain" id="PRO_5039020061" evidence="2">
    <location>
        <begin position="22"/>
        <end position="233"/>
    </location>
</feature>
<proteinExistence type="predicted"/>
<sequence length="233" mass="23530">MRIIRHTALAATALIASVALTACQGSTDGSAKATNSAPVGTSTSSTSSTSSNSSTSSDAKPDTASAPDKVTPAENNSGTTAPKAAGNSGSQKTGACTAGSLKMTASSISRPINHVLITATNAGSKTCDLYYAPAIAFSDDAQSPIQVDKDTQPQAVVTLSPGESGYAMIRTSGEPNGDKAYSTQKIRVNFQNRNDNGSVGGPAYAQLAGPISVVDSQSAVTYWQSDVSAVSAW</sequence>